<protein>
    <submittedName>
        <fullName evidence="1">Uncharacterized protein</fullName>
    </submittedName>
</protein>
<dbReference type="AlphaFoldDB" id="A0A0F9IGQ5"/>
<proteinExistence type="predicted"/>
<evidence type="ECO:0000313" key="1">
    <source>
        <dbReference type="EMBL" id="KKL86552.1"/>
    </source>
</evidence>
<comment type="caution">
    <text evidence="1">The sequence shown here is derived from an EMBL/GenBank/DDBJ whole genome shotgun (WGS) entry which is preliminary data.</text>
</comment>
<reference evidence="1" key="1">
    <citation type="journal article" date="2015" name="Nature">
        <title>Complex archaea that bridge the gap between prokaryotes and eukaryotes.</title>
        <authorList>
            <person name="Spang A."/>
            <person name="Saw J.H."/>
            <person name="Jorgensen S.L."/>
            <person name="Zaremba-Niedzwiedzka K."/>
            <person name="Martijn J."/>
            <person name="Lind A.E."/>
            <person name="van Eijk R."/>
            <person name="Schleper C."/>
            <person name="Guy L."/>
            <person name="Ettema T.J."/>
        </authorList>
    </citation>
    <scope>NUCLEOTIDE SEQUENCE</scope>
</reference>
<dbReference type="EMBL" id="LAZR01021082">
    <property type="protein sequence ID" value="KKL86552.1"/>
    <property type="molecule type" value="Genomic_DNA"/>
</dbReference>
<name>A0A0F9IGQ5_9ZZZZ</name>
<sequence>YLNDLPEISWVKFDKNKVYIGVNKVSSDLGSIVRYAAVFGNKAYGLIVHVWAVRDTTNVPAIDFKYYCTATARHGKVQKSDCFSKIDERFEPSRRFEPK</sequence>
<feature type="non-terminal residue" evidence="1">
    <location>
        <position position="1"/>
    </location>
</feature>
<gene>
    <name evidence="1" type="ORF">LCGC14_1943580</name>
</gene>
<organism evidence="1">
    <name type="scientific">marine sediment metagenome</name>
    <dbReference type="NCBI Taxonomy" id="412755"/>
    <lineage>
        <taxon>unclassified sequences</taxon>
        <taxon>metagenomes</taxon>
        <taxon>ecological metagenomes</taxon>
    </lineage>
</organism>
<accession>A0A0F9IGQ5</accession>